<dbReference type="EMBL" id="QXGH01000009">
    <property type="protein sequence ID" value="RHW28485.1"/>
    <property type="molecule type" value="Genomic_DNA"/>
</dbReference>
<dbReference type="CDD" id="cd07377">
    <property type="entry name" value="WHTH_GntR"/>
    <property type="match status" value="1"/>
</dbReference>
<evidence type="ECO:0000259" key="4">
    <source>
        <dbReference type="PROSITE" id="PS50949"/>
    </source>
</evidence>
<dbReference type="SUPFAM" id="SSF48008">
    <property type="entry name" value="GntR ligand-binding domain-like"/>
    <property type="match status" value="1"/>
</dbReference>
<dbReference type="SUPFAM" id="SSF46785">
    <property type="entry name" value="Winged helix' DNA-binding domain"/>
    <property type="match status" value="1"/>
</dbReference>
<dbReference type="Pfam" id="PF00392">
    <property type="entry name" value="GntR"/>
    <property type="match status" value="1"/>
</dbReference>
<keyword evidence="2" id="KW-0238">DNA-binding</keyword>
<dbReference type="InterPro" id="IPR008920">
    <property type="entry name" value="TF_FadR/GntR_C"/>
</dbReference>
<keyword evidence="1" id="KW-0805">Transcription regulation</keyword>
<evidence type="ECO:0000256" key="2">
    <source>
        <dbReference type="ARBA" id="ARBA00023125"/>
    </source>
</evidence>
<dbReference type="InterPro" id="IPR036388">
    <property type="entry name" value="WH-like_DNA-bd_sf"/>
</dbReference>
<name>A0A417Y7C0_9ACTN</name>
<dbReference type="GO" id="GO:0003677">
    <property type="term" value="F:DNA binding"/>
    <property type="evidence" value="ECO:0007669"/>
    <property type="project" value="UniProtKB-KW"/>
</dbReference>
<dbReference type="InterPro" id="IPR036390">
    <property type="entry name" value="WH_DNA-bd_sf"/>
</dbReference>
<dbReference type="InterPro" id="IPR011711">
    <property type="entry name" value="GntR_C"/>
</dbReference>
<dbReference type="InterPro" id="IPR000524">
    <property type="entry name" value="Tscrpt_reg_HTH_GntR"/>
</dbReference>
<dbReference type="Gene3D" id="1.20.120.530">
    <property type="entry name" value="GntR ligand-binding domain-like"/>
    <property type="match status" value="1"/>
</dbReference>
<reference evidence="5 6" key="1">
    <citation type="submission" date="2018-09" db="EMBL/GenBank/DDBJ databases">
        <title>Genome sequencing of Nocardioides immobilis CCTCC AB 2017083 for comparison to Nocardioides silvaticus.</title>
        <authorList>
            <person name="Li C."/>
            <person name="Wang G."/>
        </authorList>
    </citation>
    <scope>NUCLEOTIDE SEQUENCE [LARGE SCALE GENOMIC DNA]</scope>
    <source>
        <strain evidence="5 6">CCTCC AB 2017083</strain>
    </source>
</reference>
<gene>
    <name evidence="5" type="ORF">D0Z08_01000</name>
</gene>
<dbReference type="OrthoDB" id="155424at2"/>
<dbReference type="PROSITE" id="PS50949">
    <property type="entry name" value="HTH_GNTR"/>
    <property type="match status" value="1"/>
</dbReference>
<dbReference type="RefSeq" id="WP_118921780.1">
    <property type="nucleotide sequence ID" value="NZ_QXGH01000009.1"/>
</dbReference>
<dbReference type="AlphaFoldDB" id="A0A417Y7C0"/>
<dbReference type="Gene3D" id="1.10.10.10">
    <property type="entry name" value="Winged helix-like DNA-binding domain superfamily/Winged helix DNA-binding domain"/>
    <property type="match status" value="1"/>
</dbReference>
<dbReference type="GO" id="GO:0003700">
    <property type="term" value="F:DNA-binding transcription factor activity"/>
    <property type="evidence" value="ECO:0007669"/>
    <property type="project" value="InterPro"/>
</dbReference>
<dbReference type="PANTHER" id="PTHR43537">
    <property type="entry name" value="TRANSCRIPTIONAL REGULATOR, GNTR FAMILY"/>
    <property type="match status" value="1"/>
</dbReference>
<evidence type="ECO:0000313" key="5">
    <source>
        <dbReference type="EMBL" id="RHW28485.1"/>
    </source>
</evidence>
<dbReference type="Proteomes" id="UP000283644">
    <property type="component" value="Unassembled WGS sequence"/>
</dbReference>
<dbReference type="Pfam" id="PF07729">
    <property type="entry name" value="FCD"/>
    <property type="match status" value="1"/>
</dbReference>
<feature type="domain" description="HTH gntR-type" evidence="4">
    <location>
        <begin position="14"/>
        <end position="82"/>
    </location>
</feature>
<dbReference type="PANTHER" id="PTHR43537:SF5">
    <property type="entry name" value="UXU OPERON TRANSCRIPTIONAL REGULATOR"/>
    <property type="match status" value="1"/>
</dbReference>
<dbReference type="PRINTS" id="PR00035">
    <property type="entry name" value="HTHGNTR"/>
</dbReference>
<proteinExistence type="predicted"/>
<dbReference type="SMART" id="SM00345">
    <property type="entry name" value="HTH_GNTR"/>
    <property type="match status" value="1"/>
</dbReference>
<comment type="caution">
    <text evidence="5">The sequence shown here is derived from an EMBL/GenBank/DDBJ whole genome shotgun (WGS) entry which is preliminary data.</text>
</comment>
<accession>A0A417Y7C0</accession>
<dbReference type="SMART" id="SM00895">
    <property type="entry name" value="FCD"/>
    <property type="match status" value="1"/>
</dbReference>
<evidence type="ECO:0000256" key="3">
    <source>
        <dbReference type="ARBA" id="ARBA00023163"/>
    </source>
</evidence>
<organism evidence="5 6">
    <name type="scientific">Nocardioides immobilis</name>
    <dbReference type="NCBI Taxonomy" id="2049295"/>
    <lineage>
        <taxon>Bacteria</taxon>
        <taxon>Bacillati</taxon>
        <taxon>Actinomycetota</taxon>
        <taxon>Actinomycetes</taxon>
        <taxon>Propionibacteriales</taxon>
        <taxon>Nocardioidaceae</taxon>
        <taxon>Nocardioides</taxon>
    </lineage>
</organism>
<protein>
    <submittedName>
        <fullName evidence="5">FadR family transcriptional regulator</fullName>
    </submittedName>
</protein>
<keyword evidence="6" id="KW-1185">Reference proteome</keyword>
<evidence type="ECO:0000256" key="1">
    <source>
        <dbReference type="ARBA" id="ARBA00023015"/>
    </source>
</evidence>
<evidence type="ECO:0000313" key="6">
    <source>
        <dbReference type="Proteomes" id="UP000283644"/>
    </source>
</evidence>
<keyword evidence="3" id="KW-0804">Transcription</keyword>
<sequence length="232" mass="25031">MSEQPRRMSPVSRSRLYEQVASEILEWVRQNGLQVGDRLPPEREIATRLGVSRATVSQALVAMEVVGVVAVRHGDGAILVESPAASRIVSALRKHAERLPEVIEAREALETKLAALAAVRRTDEDLEQIDAALDFMAADIDTGGRGVEGDERFHAAVTAAGHSALLARLMAEISELIKETRIESLSQPGRPNASLEGHRRIAEAIRAQDPESAAAAMEAHIGMVSDVALLRS</sequence>